<gene>
    <name evidence="2" type="ORF">C2845_PM02G12760</name>
</gene>
<dbReference type="EMBL" id="PQIB02000005">
    <property type="protein sequence ID" value="RLN19895.1"/>
    <property type="molecule type" value="Genomic_DNA"/>
</dbReference>
<dbReference type="AlphaFoldDB" id="A0A3L6SFZ3"/>
<proteinExistence type="predicted"/>
<reference evidence="3" key="1">
    <citation type="journal article" date="2019" name="Nat. Commun.">
        <title>The genome of broomcorn millet.</title>
        <authorList>
            <person name="Zou C."/>
            <person name="Miki D."/>
            <person name="Li D."/>
            <person name="Tang Q."/>
            <person name="Xiao L."/>
            <person name="Rajput S."/>
            <person name="Deng P."/>
            <person name="Jia W."/>
            <person name="Huang R."/>
            <person name="Zhang M."/>
            <person name="Sun Y."/>
            <person name="Hu J."/>
            <person name="Fu X."/>
            <person name="Schnable P.S."/>
            <person name="Li F."/>
            <person name="Zhang H."/>
            <person name="Feng B."/>
            <person name="Zhu X."/>
            <person name="Liu R."/>
            <person name="Schnable J.C."/>
            <person name="Zhu J.-K."/>
            <person name="Zhang H."/>
        </authorList>
    </citation>
    <scope>NUCLEOTIDE SEQUENCE [LARGE SCALE GENOMIC DNA]</scope>
</reference>
<feature type="compositionally biased region" description="Basic and acidic residues" evidence="1">
    <location>
        <begin position="112"/>
        <end position="122"/>
    </location>
</feature>
<accession>A0A3L6SFZ3</accession>
<dbReference type="Proteomes" id="UP000275267">
    <property type="component" value="Unassembled WGS sequence"/>
</dbReference>
<protein>
    <submittedName>
        <fullName evidence="2">Rapid alkalinization factor-like</fullName>
    </submittedName>
</protein>
<evidence type="ECO:0000313" key="3">
    <source>
        <dbReference type="Proteomes" id="UP000275267"/>
    </source>
</evidence>
<keyword evidence="3" id="KW-1185">Reference proteome</keyword>
<name>A0A3L6SFZ3_PANMI</name>
<evidence type="ECO:0000313" key="2">
    <source>
        <dbReference type="EMBL" id="RLN19895.1"/>
    </source>
</evidence>
<feature type="region of interest" description="Disordered" evidence="1">
    <location>
        <begin position="94"/>
        <end position="128"/>
    </location>
</feature>
<evidence type="ECO:0000256" key="1">
    <source>
        <dbReference type="SAM" id="MobiDB-lite"/>
    </source>
</evidence>
<organism evidence="2 3">
    <name type="scientific">Panicum miliaceum</name>
    <name type="common">Proso millet</name>
    <name type="synonym">Broomcorn millet</name>
    <dbReference type="NCBI Taxonomy" id="4540"/>
    <lineage>
        <taxon>Eukaryota</taxon>
        <taxon>Viridiplantae</taxon>
        <taxon>Streptophyta</taxon>
        <taxon>Embryophyta</taxon>
        <taxon>Tracheophyta</taxon>
        <taxon>Spermatophyta</taxon>
        <taxon>Magnoliopsida</taxon>
        <taxon>Liliopsida</taxon>
        <taxon>Poales</taxon>
        <taxon>Poaceae</taxon>
        <taxon>PACMAD clade</taxon>
        <taxon>Panicoideae</taxon>
        <taxon>Panicodae</taxon>
        <taxon>Paniceae</taxon>
        <taxon>Panicinae</taxon>
        <taxon>Panicum</taxon>
        <taxon>Panicum sect. Panicum</taxon>
    </lineage>
</organism>
<sequence length="128" mass="12669">MEPRAVAVAASTSAAASIDLELVFLASGGAGAGGRRECRGTVAECLAEDEESELGSASAESHSAPAACTTCDERGQRVASTGATTACVAPAACAAPAGRGARRSAGGEEGSSSEREIGERGRGSNRRR</sequence>
<comment type="caution">
    <text evidence="2">The sequence shown here is derived from an EMBL/GenBank/DDBJ whole genome shotgun (WGS) entry which is preliminary data.</text>
</comment>